<dbReference type="PANTHER" id="PTHR11908:SF132">
    <property type="entry name" value="ALDEHYDE OXIDASE 1-RELATED"/>
    <property type="match status" value="1"/>
</dbReference>
<dbReference type="Pfam" id="PF01315">
    <property type="entry name" value="Ald_Xan_dh_C"/>
    <property type="match status" value="1"/>
</dbReference>
<dbReference type="Proteomes" id="UP000287547">
    <property type="component" value="Unassembled WGS sequence"/>
</dbReference>
<dbReference type="Gene3D" id="3.90.1170.50">
    <property type="entry name" value="Aldehyde oxidase/xanthine dehydrogenase, a/b hammerhead"/>
    <property type="match status" value="1"/>
</dbReference>
<dbReference type="SMART" id="SM01008">
    <property type="entry name" value="Ald_Xan_dh_C"/>
    <property type="match status" value="1"/>
</dbReference>
<gene>
    <name evidence="4" type="ORF">DMH04_38750</name>
</gene>
<comment type="caution">
    <text evidence="4">The sequence shown here is derived from an EMBL/GenBank/DDBJ whole genome shotgun (WGS) entry which is preliminary data.</text>
</comment>
<evidence type="ECO:0000256" key="2">
    <source>
        <dbReference type="ARBA" id="ARBA00023002"/>
    </source>
</evidence>
<dbReference type="InterPro" id="IPR036856">
    <property type="entry name" value="Ald_Oxase/Xan_DH_a/b_sf"/>
</dbReference>
<organism evidence="4 5">
    <name type="scientific">Kibdelosporangium aridum</name>
    <dbReference type="NCBI Taxonomy" id="2030"/>
    <lineage>
        <taxon>Bacteria</taxon>
        <taxon>Bacillati</taxon>
        <taxon>Actinomycetota</taxon>
        <taxon>Actinomycetes</taxon>
        <taxon>Pseudonocardiales</taxon>
        <taxon>Pseudonocardiaceae</taxon>
        <taxon>Kibdelosporangium</taxon>
    </lineage>
</organism>
<dbReference type="InterPro" id="IPR000674">
    <property type="entry name" value="Ald_Oxase/Xan_DH_a/b"/>
</dbReference>
<dbReference type="InterPro" id="IPR008274">
    <property type="entry name" value="AldOxase/xan_DH_MoCoBD1"/>
</dbReference>
<dbReference type="Pfam" id="PF02738">
    <property type="entry name" value="MoCoBD_1"/>
    <property type="match status" value="1"/>
</dbReference>
<accession>A0A428YY23</accession>
<dbReference type="GO" id="GO:0005506">
    <property type="term" value="F:iron ion binding"/>
    <property type="evidence" value="ECO:0007669"/>
    <property type="project" value="InterPro"/>
</dbReference>
<name>A0A428YY23_KIBAR</name>
<evidence type="ECO:0000313" key="4">
    <source>
        <dbReference type="EMBL" id="RSM75095.1"/>
    </source>
</evidence>
<dbReference type="InterPro" id="IPR046867">
    <property type="entry name" value="AldOxase/xan_DH_MoCoBD2"/>
</dbReference>
<dbReference type="EMBL" id="QHKI01000049">
    <property type="protein sequence ID" value="RSM75095.1"/>
    <property type="molecule type" value="Genomic_DNA"/>
</dbReference>
<dbReference type="SUPFAM" id="SSF56003">
    <property type="entry name" value="Molybdenum cofactor-binding domain"/>
    <property type="match status" value="1"/>
</dbReference>
<dbReference type="InterPro" id="IPR016208">
    <property type="entry name" value="Ald_Oxase/xanthine_DH-like"/>
</dbReference>
<keyword evidence="1" id="KW-0500">Molybdenum</keyword>
<dbReference type="PANTHER" id="PTHR11908">
    <property type="entry name" value="XANTHINE DEHYDROGENASE"/>
    <property type="match status" value="1"/>
</dbReference>
<dbReference type="RefSeq" id="WP_037251976.1">
    <property type="nucleotide sequence ID" value="NZ_QHKI01000049.1"/>
</dbReference>
<dbReference type="GO" id="GO:0016491">
    <property type="term" value="F:oxidoreductase activity"/>
    <property type="evidence" value="ECO:0007669"/>
    <property type="project" value="UniProtKB-KW"/>
</dbReference>
<protein>
    <submittedName>
        <fullName evidence="4">Xanthine dehydrogenase family protein molybdopterin-binding subunit</fullName>
    </submittedName>
</protein>
<keyword evidence="2" id="KW-0560">Oxidoreductase</keyword>
<proteinExistence type="predicted"/>
<dbReference type="Gene3D" id="3.30.365.10">
    <property type="entry name" value="Aldehyde oxidase/xanthine dehydrogenase, molybdopterin binding domain"/>
    <property type="match status" value="4"/>
</dbReference>
<evidence type="ECO:0000313" key="5">
    <source>
        <dbReference type="Proteomes" id="UP000287547"/>
    </source>
</evidence>
<dbReference type="InterPro" id="IPR037165">
    <property type="entry name" value="AldOxase/xan_DH_Mopterin-bd_sf"/>
</dbReference>
<dbReference type="AlphaFoldDB" id="A0A428YY23"/>
<dbReference type="OrthoDB" id="135295at2"/>
<feature type="domain" description="Aldehyde oxidase/xanthine dehydrogenase a/b hammerhead" evidence="3">
    <location>
        <begin position="14"/>
        <end position="119"/>
    </location>
</feature>
<evidence type="ECO:0000256" key="1">
    <source>
        <dbReference type="ARBA" id="ARBA00022505"/>
    </source>
</evidence>
<dbReference type="Pfam" id="PF20256">
    <property type="entry name" value="MoCoBD_2"/>
    <property type="match status" value="1"/>
</dbReference>
<evidence type="ECO:0000259" key="3">
    <source>
        <dbReference type="SMART" id="SM01008"/>
    </source>
</evidence>
<sequence>MTSLLRPDGPAKLTGTATYAADAQVPDVLYAALVTATVPNGRVVAVDKPDTPGVVAVIDHTNVGTLTQLPSPPLGHSMIPLQTTEVHYDGQPVAVVLAETLEQAQHAATLVSVTYSDTSPPPIFGQTAQIAPGSGLFKAPTDKKGDVDAGLASADKTVHGTYTTADRHHSPIEPSATIAWWEGDQLTVHTSTQSSQLAQTALAGLFQIPREHVRVVCAYVGGGFGSKGYVWPHLILAAAAAKVSGRAVKLVMTRAQMFSLAGHQPITSQTVTLGATADGKLTAIRHLSVNAAARVDAFVESTTGATTWLYDSPNIETDLKVEALDKPQPTPMRAPAEGPGLFPLESAMDELAVELGIDPVELRMRNDASVDPLTGKPFSSRKLVECLTEGAARFGWADREPHMRDGDWQIGWGMAVATFGAYRAPSAARVRVDSDGHVVVESDMQEIGSGLPAMVQIIAAETLGCDPSDVEVRHGDSSYPPHTGTFGSLSSGSLSAAVQNAASSVMEKLQAQPGDSLADLVDAAGLEFVESEGSWAPDQGGEDYSIKSFGAVFAEVRVDADLGLVRVPRIVGVYSAGRIINQVAAHSQMTGGIIWGYGQALLERSVMEPRLGRFLSRNLAGYVVPVNADIGDIDVSFVEEDDRIASPSGARGIGELGACGVGPAIANAVFHATGRRVRSLPIRIHDLL</sequence>
<dbReference type="SUPFAM" id="SSF54665">
    <property type="entry name" value="CO dehydrogenase molybdoprotein N-domain-like"/>
    <property type="match status" value="1"/>
</dbReference>
<reference evidence="4 5" key="1">
    <citation type="submission" date="2018-05" db="EMBL/GenBank/DDBJ databases">
        <title>Evolution of GPA BGCs.</title>
        <authorList>
            <person name="Waglechner N."/>
            <person name="Wright G.D."/>
        </authorList>
    </citation>
    <scope>NUCLEOTIDE SEQUENCE [LARGE SCALE GENOMIC DNA]</scope>
    <source>
        <strain evidence="4 5">A82846</strain>
    </source>
</reference>